<evidence type="ECO:0000256" key="1">
    <source>
        <dbReference type="SAM" id="Phobius"/>
    </source>
</evidence>
<gene>
    <name evidence="2" type="ORF">CBF37_10240</name>
</gene>
<evidence type="ECO:0000313" key="2">
    <source>
        <dbReference type="EMBL" id="RST97151.1"/>
    </source>
</evidence>
<sequence length="74" mass="8305">MLDFIWVAILALLTIISLIFFLTTLSSDMNAVKRLKKKKSSLVINFSLFAISLISLGLIIYLFLALKTQVDILS</sequence>
<feature type="transmembrane region" description="Helical" evidence="1">
    <location>
        <begin position="46"/>
        <end position="66"/>
    </location>
</feature>
<dbReference type="Proteomes" id="UP000287857">
    <property type="component" value="Unassembled WGS sequence"/>
</dbReference>
<keyword evidence="1" id="KW-0472">Membrane</keyword>
<keyword evidence="3" id="KW-1185">Reference proteome</keyword>
<comment type="caution">
    <text evidence="2">The sequence shown here is derived from an EMBL/GenBank/DDBJ whole genome shotgun (WGS) entry which is preliminary data.</text>
</comment>
<dbReference type="EMBL" id="NGJS01000019">
    <property type="protein sequence ID" value="RST97151.1"/>
    <property type="molecule type" value="Genomic_DNA"/>
</dbReference>
<protein>
    <submittedName>
        <fullName evidence="2">Uncharacterized protein</fullName>
    </submittedName>
</protein>
<accession>A0A429ZU49</accession>
<reference evidence="2 3" key="1">
    <citation type="submission" date="2017-05" db="EMBL/GenBank/DDBJ databases">
        <title>Vagococcus spp. assemblies.</title>
        <authorList>
            <person name="Gulvik C.A."/>
        </authorList>
    </citation>
    <scope>NUCLEOTIDE SEQUENCE [LARGE SCALE GENOMIC DNA]</scope>
    <source>
        <strain evidence="2 3">SS1995</strain>
    </source>
</reference>
<proteinExistence type="predicted"/>
<dbReference type="RefSeq" id="WP_125984650.1">
    <property type="nucleotide sequence ID" value="NZ_NGJS01000019.1"/>
</dbReference>
<dbReference type="AlphaFoldDB" id="A0A429ZU49"/>
<name>A0A429ZU49_9ENTE</name>
<feature type="transmembrane region" description="Helical" evidence="1">
    <location>
        <begin position="6"/>
        <end position="25"/>
    </location>
</feature>
<keyword evidence="1" id="KW-1133">Transmembrane helix</keyword>
<keyword evidence="1" id="KW-0812">Transmembrane</keyword>
<evidence type="ECO:0000313" key="3">
    <source>
        <dbReference type="Proteomes" id="UP000287857"/>
    </source>
</evidence>
<organism evidence="2 3">
    <name type="scientific">Vagococcus vulneris</name>
    <dbReference type="NCBI Taxonomy" id="1977869"/>
    <lineage>
        <taxon>Bacteria</taxon>
        <taxon>Bacillati</taxon>
        <taxon>Bacillota</taxon>
        <taxon>Bacilli</taxon>
        <taxon>Lactobacillales</taxon>
        <taxon>Enterococcaceae</taxon>
        <taxon>Vagococcus</taxon>
    </lineage>
</organism>